<dbReference type="OrthoDB" id="691673at2759"/>
<feature type="domain" description="Myb/SANT-like DNA-binding" evidence="2">
    <location>
        <begin position="25"/>
        <end position="113"/>
    </location>
</feature>
<dbReference type="AlphaFoldDB" id="B0W578"/>
<dbReference type="Pfam" id="PF13837">
    <property type="entry name" value="Myb_DNA-bind_4"/>
    <property type="match status" value="1"/>
</dbReference>
<proteinExistence type="predicted"/>
<dbReference type="PANTHER" id="PTHR22666:SF3">
    <property type="entry name" value="MYB_SANT-LIKE DNA-BINDING DOMAIN-CONTAINING PROTEIN 1"/>
    <property type="match status" value="1"/>
</dbReference>
<feature type="compositionally biased region" description="Low complexity" evidence="1">
    <location>
        <begin position="237"/>
        <end position="266"/>
    </location>
</feature>
<organism>
    <name type="scientific">Culex quinquefasciatus</name>
    <name type="common">Southern house mosquito</name>
    <name type="synonym">Culex pungens</name>
    <dbReference type="NCBI Taxonomy" id="7176"/>
    <lineage>
        <taxon>Eukaryota</taxon>
        <taxon>Metazoa</taxon>
        <taxon>Ecdysozoa</taxon>
        <taxon>Arthropoda</taxon>
        <taxon>Hexapoda</taxon>
        <taxon>Insecta</taxon>
        <taxon>Pterygota</taxon>
        <taxon>Neoptera</taxon>
        <taxon>Endopterygota</taxon>
        <taxon>Diptera</taxon>
        <taxon>Nematocera</taxon>
        <taxon>Culicoidea</taxon>
        <taxon>Culicidae</taxon>
        <taxon>Culicinae</taxon>
        <taxon>Culicini</taxon>
        <taxon>Culex</taxon>
        <taxon>Culex</taxon>
    </lineage>
</organism>
<evidence type="ECO:0000259" key="2">
    <source>
        <dbReference type="Pfam" id="PF13837"/>
    </source>
</evidence>
<feature type="region of interest" description="Disordered" evidence="1">
    <location>
        <begin position="166"/>
        <end position="266"/>
    </location>
</feature>
<feature type="compositionally biased region" description="Low complexity" evidence="1">
    <location>
        <begin position="459"/>
        <end position="472"/>
    </location>
</feature>
<feature type="region of interest" description="Disordered" evidence="1">
    <location>
        <begin position="566"/>
        <end position="589"/>
    </location>
</feature>
<keyword evidence="5" id="KW-1185">Reference proteome</keyword>
<dbReference type="Proteomes" id="UP000002320">
    <property type="component" value="Unassembled WGS sequence"/>
</dbReference>
<dbReference type="InParanoid" id="B0W578"/>
<accession>B0W578</accession>
<feature type="compositionally biased region" description="Acidic residues" evidence="1">
    <location>
        <begin position="184"/>
        <end position="218"/>
    </location>
</feature>
<reference evidence="3" key="1">
    <citation type="submission" date="2007-03" db="EMBL/GenBank/DDBJ databases">
        <title>Annotation of Culex pipiens quinquefasciatus.</title>
        <authorList>
            <consortium name="The Broad Institute Genome Sequencing Platform"/>
            <person name="Atkinson P.W."/>
            <person name="Hemingway J."/>
            <person name="Christensen B.M."/>
            <person name="Higgs S."/>
            <person name="Kodira C."/>
            <person name="Hannick L."/>
            <person name="Megy K."/>
            <person name="O'Leary S."/>
            <person name="Pearson M."/>
            <person name="Haas B.J."/>
            <person name="Mauceli E."/>
            <person name="Wortman J.R."/>
            <person name="Lee N.H."/>
            <person name="Guigo R."/>
            <person name="Stanke M."/>
            <person name="Alvarado L."/>
            <person name="Amedeo P."/>
            <person name="Antoine C.H."/>
            <person name="Arensburger P."/>
            <person name="Bidwell S.L."/>
            <person name="Crawford M."/>
            <person name="Camaro F."/>
            <person name="Devon K."/>
            <person name="Engels R."/>
            <person name="Hammond M."/>
            <person name="Howarth C."/>
            <person name="Koehrsen M."/>
            <person name="Lawson D."/>
            <person name="Montgomery P."/>
            <person name="Nene V."/>
            <person name="Nusbaum C."/>
            <person name="Puiu D."/>
            <person name="Romero-Severson J."/>
            <person name="Severson D.W."/>
            <person name="Shumway M."/>
            <person name="Sisk P."/>
            <person name="Stolte C."/>
            <person name="Zeng Q."/>
            <person name="Eisenstadt E."/>
            <person name="Fraser-Liggett C."/>
            <person name="Strausberg R."/>
            <person name="Galagan J."/>
            <person name="Birren B."/>
            <person name="Collins F.H."/>
        </authorList>
    </citation>
    <scope>NUCLEOTIDE SEQUENCE [LARGE SCALE GENOMIC DNA]</scope>
    <source>
        <strain evidence="3">JHB</strain>
    </source>
</reference>
<dbReference type="HOGENOM" id="CLU_019146_0_0_1"/>
<dbReference type="EnsemblMetazoa" id="CPIJ002193-RA">
    <property type="protein sequence ID" value="CPIJ002193-PA"/>
    <property type="gene ID" value="CPIJ002193"/>
</dbReference>
<dbReference type="VEuPathDB" id="VectorBase:CQUJHB003152"/>
<dbReference type="PANTHER" id="PTHR22666">
    <property type="entry name" value="MYB_SANT-LIKE DNA-BINDING DOMAIN-CONTAINING PROTEIN 1"/>
    <property type="match status" value="1"/>
</dbReference>
<dbReference type="InterPro" id="IPR026095">
    <property type="entry name" value="Myb/SANT-like_DNA-bd_dom_prot"/>
</dbReference>
<dbReference type="EMBL" id="DS231841">
    <property type="protein sequence ID" value="EDS34825.1"/>
    <property type="molecule type" value="Genomic_DNA"/>
</dbReference>
<evidence type="ECO:0000313" key="4">
    <source>
        <dbReference type="EnsemblMetazoa" id="CPIJ002193-PA"/>
    </source>
</evidence>
<dbReference type="eggNOG" id="KOG4282">
    <property type="taxonomic scope" value="Eukaryota"/>
</dbReference>
<dbReference type="Gene3D" id="1.10.10.60">
    <property type="entry name" value="Homeodomain-like"/>
    <property type="match status" value="1"/>
</dbReference>
<evidence type="ECO:0000313" key="3">
    <source>
        <dbReference type="EMBL" id="EDS34825.1"/>
    </source>
</evidence>
<evidence type="ECO:0000256" key="1">
    <source>
        <dbReference type="SAM" id="MobiDB-lite"/>
    </source>
</evidence>
<feature type="compositionally biased region" description="Basic residues" evidence="1">
    <location>
        <begin position="223"/>
        <end position="236"/>
    </location>
</feature>
<reference evidence="4" key="2">
    <citation type="submission" date="2020-05" db="UniProtKB">
        <authorList>
            <consortium name="EnsemblMetazoa"/>
        </authorList>
    </citation>
    <scope>IDENTIFICATION</scope>
    <source>
        <strain evidence="4">JHB</strain>
    </source>
</reference>
<dbReference type="OMA" id="ETSWKHF"/>
<feature type="region of interest" description="Disordered" evidence="1">
    <location>
        <begin position="453"/>
        <end position="472"/>
    </location>
</feature>
<dbReference type="InterPro" id="IPR044822">
    <property type="entry name" value="Myb_DNA-bind_4"/>
</dbReference>
<gene>
    <name evidence="4" type="primary">6033409</name>
    <name evidence="3" type="ORF">CpipJ_CPIJ002193</name>
</gene>
<dbReference type="KEGG" id="cqu:CpipJ_CPIJ002193"/>
<dbReference type="GO" id="GO:0016604">
    <property type="term" value="C:nuclear body"/>
    <property type="evidence" value="ECO:0007669"/>
    <property type="project" value="TreeGrafter"/>
</dbReference>
<dbReference type="GO" id="GO:0045893">
    <property type="term" value="P:positive regulation of DNA-templated transcription"/>
    <property type="evidence" value="ECO:0007669"/>
    <property type="project" value="TreeGrafter"/>
</dbReference>
<name>B0W578_CULQU</name>
<dbReference type="VEuPathDB" id="VectorBase:CPIJ002193"/>
<sequence>MWVSTNKVLIGSVGGPKKPHCRNPNFDCEETKLLISLWGDPQVQKTLVTTHKKHPVIAKLGEKMREYGYSRSTEEINTRIKNLKCFYNRIKKDLDTGVINETSWKHFQAMDEIMTRPIFGNNQQLLSQEGEAGPSTGKQSSDQVAVKLELVTDDDKEIRTDELLKNAEQVELKEPNLLIPKDEPMEDDDPNDPDFENDGDDEEDSPSEESDESDFDIDDERRKARLRRRVSRKASKSTKTPATAAASTSTLVPTAASSSITTTATSTATVTVSAAPIQTPTGSIKIINYAGKPGINISTIVSNPNVISASSAQNMTIVSATPTSTTNSTAGKISLVPTNFLLKPQTPNIPNVNFNSPIQLYTKPTVSISGTHPAPATAIASSGATAVQQPMKFLFVNTAGNQKQQLITTAGAKQVIAPTPLVRTTPAQTPIAIQPKPVITAATSLMTMSQKKLPTDLQPPTSTTSSVTITPIPAKQPGGFKSLLSQLVSLQRESLALSRTRMNVERERFANEKQIACSLVEALNDLNSMLQTYSSTVSVPADEDGGKDEANGESQSFRFANEEIAMEEEESVKDADASQDSPPVSNMIPVCDTIKAEVISDSD</sequence>
<protein>
    <recommendedName>
        <fullName evidence="2">Myb/SANT-like DNA-binding domain-containing protein</fullName>
    </recommendedName>
</protein>
<evidence type="ECO:0000313" key="5">
    <source>
        <dbReference type="Proteomes" id="UP000002320"/>
    </source>
</evidence>